<accession>A0A382R1I9</accession>
<feature type="transmembrane region" description="Helical" evidence="1">
    <location>
        <begin position="114"/>
        <end position="133"/>
    </location>
</feature>
<feature type="non-terminal residue" evidence="2">
    <location>
        <position position="155"/>
    </location>
</feature>
<protein>
    <submittedName>
        <fullName evidence="2">Uncharacterized protein</fullName>
    </submittedName>
</protein>
<sequence>MKVEFHGKNAILLVNGHQLETIPHQFGLGRGNLVRVGFFISSDKKQKTEIHFDNLFYGQIDDDIVSAKEPVSTKEPVTAKELDQQEDHGSEFVIGRIYQELAHSRNFPSWMIPYSWPAYLILGFIIFVLAKAFKNLLIASEHKFDNQSKIYSRDG</sequence>
<gene>
    <name evidence="2" type="ORF">METZ01_LOCUS344447</name>
</gene>
<dbReference type="AlphaFoldDB" id="A0A382R1I9"/>
<proteinExistence type="predicted"/>
<dbReference type="EMBL" id="UINC01118459">
    <property type="protein sequence ID" value="SVC91593.1"/>
    <property type="molecule type" value="Genomic_DNA"/>
</dbReference>
<evidence type="ECO:0000256" key="1">
    <source>
        <dbReference type="SAM" id="Phobius"/>
    </source>
</evidence>
<name>A0A382R1I9_9ZZZZ</name>
<keyword evidence="1" id="KW-1133">Transmembrane helix</keyword>
<keyword evidence="1" id="KW-0812">Transmembrane</keyword>
<reference evidence="2" key="1">
    <citation type="submission" date="2018-05" db="EMBL/GenBank/DDBJ databases">
        <authorList>
            <person name="Lanie J.A."/>
            <person name="Ng W.-L."/>
            <person name="Kazmierczak K.M."/>
            <person name="Andrzejewski T.M."/>
            <person name="Davidsen T.M."/>
            <person name="Wayne K.J."/>
            <person name="Tettelin H."/>
            <person name="Glass J.I."/>
            <person name="Rusch D."/>
            <person name="Podicherti R."/>
            <person name="Tsui H.-C.T."/>
            <person name="Winkler M.E."/>
        </authorList>
    </citation>
    <scope>NUCLEOTIDE SEQUENCE</scope>
</reference>
<organism evidence="2">
    <name type="scientific">marine metagenome</name>
    <dbReference type="NCBI Taxonomy" id="408172"/>
    <lineage>
        <taxon>unclassified sequences</taxon>
        <taxon>metagenomes</taxon>
        <taxon>ecological metagenomes</taxon>
    </lineage>
</organism>
<keyword evidence="1" id="KW-0472">Membrane</keyword>
<evidence type="ECO:0000313" key="2">
    <source>
        <dbReference type="EMBL" id="SVC91593.1"/>
    </source>
</evidence>